<dbReference type="Pfam" id="PF01909">
    <property type="entry name" value="NTP_transf_2"/>
    <property type="match status" value="1"/>
</dbReference>
<reference evidence="2 3" key="1">
    <citation type="submission" date="2018-06" db="EMBL/GenBank/DDBJ databases">
        <title>Extensive metabolic versatility and redundancy in microbially diverse, dynamic hydrothermal sediments.</title>
        <authorList>
            <person name="Dombrowski N."/>
            <person name="Teske A."/>
            <person name="Baker B.J."/>
        </authorList>
    </citation>
    <scope>NUCLEOTIDE SEQUENCE [LARGE SCALE GENOMIC DNA]</scope>
    <source>
        <strain evidence="2">B20_G2</strain>
    </source>
</reference>
<dbReference type="InterPro" id="IPR043519">
    <property type="entry name" value="NT_sf"/>
</dbReference>
<dbReference type="CDD" id="cd05403">
    <property type="entry name" value="NT_KNTase_like"/>
    <property type="match status" value="1"/>
</dbReference>
<dbReference type="AlphaFoldDB" id="A0A497F2J8"/>
<dbReference type="SUPFAM" id="SSF81301">
    <property type="entry name" value="Nucleotidyltransferase"/>
    <property type="match status" value="1"/>
</dbReference>
<organism evidence="2 3">
    <name type="scientific">Thermoproteota archaeon</name>
    <dbReference type="NCBI Taxonomy" id="2056631"/>
    <lineage>
        <taxon>Archaea</taxon>
        <taxon>Thermoproteota</taxon>
    </lineage>
</organism>
<evidence type="ECO:0000313" key="2">
    <source>
        <dbReference type="EMBL" id="RLE53677.1"/>
    </source>
</evidence>
<dbReference type="PANTHER" id="PTHR37030">
    <property type="entry name" value="NUCLEOTIDYLTRANSFERASE"/>
    <property type="match status" value="1"/>
</dbReference>
<proteinExistence type="predicted"/>
<dbReference type="Proteomes" id="UP000269499">
    <property type="component" value="Unassembled WGS sequence"/>
</dbReference>
<dbReference type="InterPro" id="IPR002934">
    <property type="entry name" value="Polymerase_NTP_transf_dom"/>
</dbReference>
<protein>
    <submittedName>
        <fullName evidence="2">Nucleotidyltransferase domain-containing protein</fullName>
    </submittedName>
</protein>
<sequence>MQSTRFDIYIESSRKTLKQLGNPIEVAKKVKEVIRRRWPQAKVYVFGSTIKRGYTATSDIDLLILLNEKPNPQEEAEAKAEVYMEIDAPIQLHITTQRQLETWYKRFVDKIIEAA</sequence>
<dbReference type="GO" id="GO:0016779">
    <property type="term" value="F:nucleotidyltransferase activity"/>
    <property type="evidence" value="ECO:0007669"/>
    <property type="project" value="InterPro"/>
</dbReference>
<evidence type="ECO:0000259" key="1">
    <source>
        <dbReference type="Pfam" id="PF01909"/>
    </source>
</evidence>
<comment type="caution">
    <text evidence="2">The sequence shown here is derived from an EMBL/GenBank/DDBJ whole genome shotgun (WGS) entry which is preliminary data.</text>
</comment>
<dbReference type="EMBL" id="QMRA01000056">
    <property type="protein sequence ID" value="RLE53677.1"/>
    <property type="molecule type" value="Genomic_DNA"/>
</dbReference>
<feature type="domain" description="Polymerase nucleotidyl transferase" evidence="1">
    <location>
        <begin position="28"/>
        <end position="107"/>
    </location>
</feature>
<evidence type="ECO:0000313" key="3">
    <source>
        <dbReference type="Proteomes" id="UP000269499"/>
    </source>
</evidence>
<dbReference type="Gene3D" id="3.30.460.10">
    <property type="entry name" value="Beta Polymerase, domain 2"/>
    <property type="match status" value="1"/>
</dbReference>
<dbReference type="PANTHER" id="PTHR37030:SF3">
    <property type="entry name" value="POLYMERASE NUCLEOTIDYL TRANSFERASE DOMAIN-CONTAINING PROTEIN"/>
    <property type="match status" value="1"/>
</dbReference>
<gene>
    <name evidence="2" type="ORF">DRJ26_03060</name>
</gene>
<accession>A0A497F2J8</accession>
<name>A0A497F2J8_9CREN</name>